<accession>A0A1A6G701</accession>
<dbReference type="Proteomes" id="UP000509460">
    <property type="component" value="Chromosome"/>
</dbReference>
<gene>
    <name evidence="3" type="ORF">A5802_001207</name>
    <name evidence="4" type="ORF">C6N14_03675</name>
    <name evidence="1" type="ORF">EM151A_0189</name>
    <name evidence="2" type="ORF">EMU01_09570</name>
</gene>
<protein>
    <submittedName>
        <fullName evidence="4">DUF1149 domain-containing protein</fullName>
    </submittedName>
</protein>
<dbReference type="InterPro" id="IPR035958">
    <property type="entry name" value="SecB-like_sf"/>
</dbReference>
<organism evidence="3 5">
    <name type="scientific">Enterococcus mundtii</name>
    <dbReference type="NCBI Taxonomy" id="53346"/>
    <lineage>
        <taxon>Bacteria</taxon>
        <taxon>Bacillati</taxon>
        <taxon>Bacillota</taxon>
        <taxon>Bacilli</taxon>
        <taxon>Lactobacillales</taxon>
        <taxon>Enterococcaceae</taxon>
        <taxon>Enterococcus</taxon>
    </lineage>
</organism>
<dbReference type="AlphaFoldDB" id="A0A1A6G701"/>
<dbReference type="InterPro" id="IPR009530">
    <property type="entry name" value="DUF1149"/>
</dbReference>
<dbReference type="SUPFAM" id="SSF54611">
    <property type="entry name" value="SecB-like"/>
    <property type="match status" value="1"/>
</dbReference>
<dbReference type="GeneID" id="60999486"/>
<dbReference type="EMBL" id="BJWA01000005">
    <property type="protein sequence ID" value="GEL79813.1"/>
    <property type="molecule type" value="Genomic_DNA"/>
</dbReference>
<dbReference type="EMBL" id="AP019810">
    <property type="protein sequence ID" value="BBM13431.1"/>
    <property type="molecule type" value="Genomic_DNA"/>
</dbReference>
<dbReference type="Gene3D" id="3.10.420.10">
    <property type="entry name" value="SecB-like"/>
    <property type="match status" value="1"/>
</dbReference>
<evidence type="ECO:0000313" key="7">
    <source>
        <dbReference type="Proteomes" id="UP000321175"/>
    </source>
</evidence>
<reference evidence="4 6" key="2">
    <citation type="submission" date="2018-03" db="EMBL/GenBank/DDBJ databases">
        <title>Draft genome sequences of four Enterococcus mundtii strains isolated from beef slaughterhouses in Kenya.</title>
        <authorList>
            <person name="Wambui J."/>
            <person name="Stevens M."/>
            <person name="Njage P."/>
            <person name="Stephan R."/>
            <person name="Tasara T."/>
        </authorList>
    </citation>
    <scope>NUCLEOTIDE SEQUENCE [LARGE SCALE GENOMIC DNA]</scope>
    <source>
        <strain evidence="4 6">H18-EM</strain>
    </source>
</reference>
<reference evidence="1 8" key="3">
    <citation type="submission" date="2019-07" db="EMBL/GenBank/DDBJ databases">
        <title>antibiotic susceptibility of plant-derived lactic acid bacteria.</title>
        <authorList>
            <person name="Sugiyama M."/>
            <person name="Noda M."/>
        </authorList>
    </citation>
    <scope>NUCLEOTIDE SEQUENCE [LARGE SCALE GENOMIC DNA]</scope>
    <source>
        <strain evidence="1 8">15-1A</strain>
    </source>
</reference>
<reference evidence="3 5" key="1">
    <citation type="submission" date="2017-05" db="EMBL/GenBank/DDBJ databases">
        <title>The Genome Sequence of Enterococcus mundtii 6B1_DIV0119.</title>
        <authorList>
            <consortium name="The Broad Institute Genomics Platform"/>
            <consortium name="The Broad Institute Genomic Center for Infectious Diseases"/>
            <person name="Earl A."/>
            <person name="Manson A."/>
            <person name="Schwartman J."/>
            <person name="Gilmore M."/>
            <person name="Abouelleil A."/>
            <person name="Cao P."/>
            <person name="Chapman S."/>
            <person name="Cusick C."/>
            <person name="Shea T."/>
            <person name="Young S."/>
            <person name="Neafsey D."/>
            <person name="Nusbaum C."/>
            <person name="Birren B."/>
        </authorList>
    </citation>
    <scope>NUCLEOTIDE SEQUENCE [LARGE SCALE GENOMIC DNA]</scope>
    <source>
        <strain evidence="3 5">6B1_DIV0119</strain>
    </source>
</reference>
<evidence type="ECO:0000313" key="6">
    <source>
        <dbReference type="Proteomes" id="UP000244022"/>
    </source>
</evidence>
<evidence type="ECO:0000313" key="2">
    <source>
        <dbReference type="EMBL" id="GEL79813.1"/>
    </source>
</evidence>
<name>A0A1A6G701_ENTMU</name>
<keyword evidence="7" id="KW-1185">Reference proteome</keyword>
<dbReference type="Proteomes" id="UP000195024">
    <property type="component" value="Unassembled WGS sequence"/>
</dbReference>
<dbReference type="EMBL" id="NGMS01000001">
    <property type="protein sequence ID" value="OTP27472.1"/>
    <property type="molecule type" value="Genomic_DNA"/>
</dbReference>
<evidence type="ECO:0000313" key="5">
    <source>
        <dbReference type="Proteomes" id="UP000195024"/>
    </source>
</evidence>
<dbReference type="EMBL" id="PYGR01000009">
    <property type="protein sequence ID" value="PTO36475.1"/>
    <property type="molecule type" value="Genomic_DNA"/>
</dbReference>
<dbReference type="Proteomes" id="UP000321175">
    <property type="component" value="Unassembled WGS sequence"/>
</dbReference>
<dbReference type="Proteomes" id="UP000244022">
    <property type="component" value="Unassembled WGS sequence"/>
</dbReference>
<evidence type="ECO:0000313" key="1">
    <source>
        <dbReference type="EMBL" id="BBM13431.1"/>
    </source>
</evidence>
<evidence type="ECO:0000313" key="3">
    <source>
        <dbReference type="EMBL" id="OTP27472.1"/>
    </source>
</evidence>
<reference evidence="2 7" key="4">
    <citation type="submission" date="2019-07" db="EMBL/GenBank/DDBJ databases">
        <title>Whole genome shotgun sequence of Enterococcus mundtii NBRC 100490.</title>
        <authorList>
            <person name="Hosoyama A."/>
            <person name="Uohara A."/>
            <person name="Ohji S."/>
            <person name="Ichikawa N."/>
        </authorList>
    </citation>
    <scope>NUCLEOTIDE SEQUENCE [LARGE SCALE GENOMIC DNA]</scope>
    <source>
        <strain evidence="2 7">NBRC 100490</strain>
    </source>
</reference>
<dbReference type="RefSeq" id="WP_019724590.1">
    <property type="nucleotide sequence ID" value="NZ_AP019810.1"/>
</dbReference>
<dbReference type="Pfam" id="PF06619">
    <property type="entry name" value="DUF1149"/>
    <property type="match status" value="1"/>
</dbReference>
<dbReference type="PIRSF" id="PIRSF031568">
    <property type="entry name" value="UCP031568"/>
    <property type="match status" value="1"/>
</dbReference>
<evidence type="ECO:0000313" key="8">
    <source>
        <dbReference type="Proteomes" id="UP000509460"/>
    </source>
</evidence>
<evidence type="ECO:0000313" key="4">
    <source>
        <dbReference type="EMBL" id="PTO36475.1"/>
    </source>
</evidence>
<proteinExistence type="predicted"/>
<sequence>MEIRRQKEVVEAFHYDFLKPDQEVQTDLKVGFSPLKETIENYPKEHSIVGARLEFRLVFDTYVLSGSVSQINHILNRKVQDQNDVTQEEVDELVAPLFEMVKRLAYEVTEIALDAPGVKLNFQSEKEEKAKEEN</sequence>